<comment type="caution">
    <text evidence="1">The sequence shown here is derived from an EMBL/GenBank/DDBJ whole genome shotgun (WGS) entry which is preliminary data.</text>
</comment>
<accession>A0ABY0XRM8</accession>
<dbReference type="EMBL" id="FNRV01000001">
    <property type="protein sequence ID" value="SEB98952.1"/>
    <property type="molecule type" value="Genomic_DNA"/>
</dbReference>
<sequence>MAIDYSDGAYILYGKEPEKPRVGWAQNGFAYSDNGTWNFLLDVEEVYGPGGDIVGWVEAGVATTNDGQFLFIIESDA</sequence>
<evidence type="ECO:0000313" key="1">
    <source>
        <dbReference type="EMBL" id="SEB98952.1"/>
    </source>
</evidence>
<protein>
    <submittedName>
        <fullName evidence="1">Uncharacterized protein</fullName>
    </submittedName>
</protein>
<dbReference type="Proteomes" id="UP000199665">
    <property type="component" value="Unassembled WGS sequence"/>
</dbReference>
<evidence type="ECO:0000313" key="2">
    <source>
        <dbReference type="Proteomes" id="UP000199665"/>
    </source>
</evidence>
<proteinExistence type="predicted"/>
<gene>
    <name evidence="1" type="ORF">SAMN05216205_1171</name>
</gene>
<keyword evidence="2" id="KW-1185">Reference proteome</keyword>
<reference evidence="1 2" key="1">
    <citation type="submission" date="2016-10" db="EMBL/GenBank/DDBJ databases">
        <authorList>
            <person name="Varghese N."/>
            <person name="Submissions S."/>
        </authorList>
    </citation>
    <scope>NUCLEOTIDE SEQUENCE [LARGE SCALE GENOMIC DNA]</scope>
    <source>
        <strain evidence="1 2">DSM 18327</strain>
    </source>
</reference>
<organism evidence="1 2">
    <name type="scientific">Pseudomonas mohnii</name>
    <dbReference type="NCBI Taxonomy" id="395600"/>
    <lineage>
        <taxon>Bacteria</taxon>
        <taxon>Pseudomonadati</taxon>
        <taxon>Pseudomonadota</taxon>
        <taxon>Gammaproteobacteria</taxon>
        <taxon>Pseudomonadales</taxon>
        <taxon>Pseudomonadaceae</taxon>
        <taxon>Pseudomonas</taxon>
    </lineage>
</organism>
<name>A0ABY0XRM8_9PSED</name>